<protein>
    <submittedName>
        <fullName evidence="10">Proton-conducting membrane transporter</fullName>
    </submittedName>
</protein>
<dbReference type="AlphaFoldDB" id="A0A8J6J001"/>
<feature type="transmembrane region" description="Helical" evidence="7">
    <location>
        <begin position="299"/>
        <end position="323"/>
    </location>
</feature>
<feature type="transmembrane region" description="Helical" evidence="7">
    <location>
        <begin position="360"/>
        <end position="386"/>
    </location>
</feature>
<reference evidence="10" key="1">
    <citation type="submission" date="2020-08" db="EMBL/GenBank/DDBJ databases">
        <title>Genome public.</title>
        <authorList>
            <person name="Liu C."/>
            <person name="Sun Q."/>
        </authorList>
    </citation>
    <scope>NUCLEOTIDE SEQUENCE</scope>
    <source>
        <strain evidence="10">NSJ-23</strain>
    </source>
</reference>
<evidence type="ECO:0000256" key="2">
    <source>
        <dbReference type="ARBA" id="ARBA00008483"/>
    </source>
</evidence>
<feature type="transmembrane region" description="Helical" evidence="7">
    <location>
        <begin position="406"/>
        <end position="433"/>
    </location>
</feature>
<feature type="transmembrane region" description="Helical" evidence="7">
    <location>
        <begin position="106"/>
        <end position="124"/>
    </location>
</feature>
<dbReference type="EMBL" id="JACOPO010000003">
    <property type="protein sequence ID" value="MBC5722296.1"/>
    <property type="molecule type" value="Genomic_DNA"/>
</dbReference>
<evidence type="ECO:0000256" key="5">
    <source>
        <dbReference type="ARBA" id="ARBA00023136"/>
    </source>
</evidence>
<name>A0A8J6J001_9FIRM</name>
<feature type="domain" description="NADH-Ubiquinone oxidoreductase (complex I) chain 5 N-terminal" evidence="9">
    <location>
        <begin position="64"/>
        <end position="107"/>
    </location>
</feature>
<evidence type="ECO:0000313" key="10">
    <source>
        <dbReference type="EMBL" id="MBC5722296.1"/>
    </source>
</evidence>
<dbReference type="InterPro" id="IPR050616">
    <property type="entry name" value="CPA3_Na-H_Antiporter_A"/>
</dbReference>
<dbReference type="PANTHER" id="PTHR43373">
    <property type="entry name" value="NA(+)/H(+) ANTIPORTER SUBUNIT"/>
    <property type="match status" value="1"/>
</dbReference>
<evidence type="ECO:0000256" key="7">
    <source>
        <dbReference type="SAM" id="Phobius"/>
    </source>
</evidence>
<gene>
    <name evidence="10" type="ORF">H8S11_05685</name>
</gene>
<feature type="domain" description="NADH:quinone oxidoreductase/Mrp antiporter transmembrane" evidence="8">
    <location>
        <begin position="123"/>
        <end position="407"/>
    </location>
</feature>
<dbReference type="Proteomes" id="UP000628736">
    <property type="component" value="Unassembled WGS sequence"/>
</dbReference>
<dbReference type="PANTHER" id="PTHR43373:SF1">
    <property type="entry name" value="NA(+)_H(+) ANTIPORTER SUBUNIT A"/>
    <property type="match status" value="1"/>
</dbReference>
<feature type="transmembrane region" description="Helical" evidence="7">
    <location>
        <begin position="454"/>
        <end position="474"/>
    </location>
</feature>
<evidence type="ECO:0000256" key="4">
    <source>
        <dbReference type="ARBA" id="ARBA00022989"/>
    </source>
</evidence>
<comment type="similarity">
    <text evidence="2">Belongs to the CPA3 antiporters (TC 2.A.63) subunit A family.</text>
</comment>
<evidence type="ECO:0000256" key="3">
    <source>
        <dbReference type="ARBA" id="ARBA00022692"/>
    </source>
</evidence>
<dbReference type="RefSeq" id="WP_186852499.1">
    <property type="nucleotide sequence ID" value="NZ_JACOPO010000003.1"/>
</dbReference>
<keyword evidence="11" id="KW-1185">Reference proteome</keyword>
<feature type="transmembrane region" description="Helical" evidence="7">
    <location>
        <begin position="31"/>
        <end position="47"/>
    </location>
</feature>
<keyword evidence="3 6" id="KW-0812">Transmembrane</keyword>
<proteinExistence type="inferred from homology"/>
<comment type="caution">
    <text evidence="10">The sequence shown here is derived from an EMBL/GenBank/DDBJ whole genome shotgun (WGS) entry which is preliminary data.</text>
</comment>
<accession>A0A8J6J001</accession>
<organism evidence="10 11">
    <name type="scientific">Flintibacter hominis</name>
    <dbReference type="NCBI Taxonomy" id="2763048"/>
    <lineage>
        <taxon>Bacteria</taxon>
        <taxon>Bacillati</taxon>
        <taxon>Bacillota</taxon>
        <taxon>Clostridia</taxon>
        <taxon>Eubacteriales</taxon>
        <taxon>Flintibacter</taxon>
    </lineage>
</organism>
<dbReference type="PRINTS" id="PR01434">
    <property type="entry name" value="NADHDHGNASE5"/>
</dbReference>
<dbReference type="InterPro" id="IPR001516">
    <property type="entry name" value="Proton_antipo_N"/>
</dbReference>
<feature type="transmembrane region" description="Helical" evidence="7">
    <location>
        <begin position="238"/>
        <end position="257"/>
    </location>
</feature>
<feature type="transmembrane region" description="Helical" evidence="7">
    <location>
        <begin position="159"/>
        <end position="180"/>
    </location>
</feature>
<evidence type="ECO:0000313" key="11">
    <source>
        <dbReference type="Proteomes" id="UP000628736"/>
    </source>
</evidence>
<dbReference type="GO" id="GO:0012505">
    <property type="term" value="C:endomembrane system"/>
    <property type="evidence" value="ECO:0007669"/>
    <property type="project" value="UniProtKB-SubCell"/>
</dbReference>
<comment type="subcellular location">
    <subcellularLocation>
        <location evidence="1">Endomembrane system</location>
        <topology evidence="1">Multi-pass membrane protein</topology>
    </subcellularLocation>
    <subcellularLocation>
        <location evidence="6">Membrane</location>
        <topology evidence="6">Multi-pass membrane protein</topology>
    </subcellularLocation>
</comment>
<feature type="transmembrane region" description="Helical" evidence="7">
    <location>
        <begin position="329"/>
        <end position="348"/>
    </location>
</feature>
<dbReference type="InterPro" id="IPR001750">
    <property type="entry name" value="ND/Mrp_TM"/>
</dbReference>
<feature type="transmembrane region" description="Helical" evidence="7">
    <location>
        <begin position="200"/>
        <end position="218"/>
    </location>
</feature>
<dbReference type="Pfam" id="PF00662">
    <property type="entry name" value="Proton_antipo_N"/>
    <property type="match status" value="1"/>
</dbReference>
<evidence type="ECO:0000259" key="8">
    <source>
        <dbReference type="Pfam" id="PF00361"/>
    </source>
</evidence>
<sequence>MWIMLAVLFPILSGGMLPIWKPRGRRGRQHYVLFVSCMTAVLSLTAISEMKGAEAVVLVHLGERLSVAFQVDGLGCVFGTMVSLLWPLACLYALEYMSREGGEDRFFSFYLAAFGVTLGVAFSANILTMYFFYELLTLVTLPLVMHGMDGKARYAGRVYLVYSMSGAALGFIAMVFLLQYGSGMFRLGGTLISEGTSLDTLLVAYVLGFFGFGVKAAVFPGHKWLLRASVAPTPVTALLHAVAVVKAGVFAVVRLTWYGFGPDILRGTWAQDLVLAAILFTIVFGSSKALQTKHLKRRLAWSTISNLSYVLLGVMTLSTAGLVAGMTHMVFHAVLKITLFFGVGAVHYKMHRDFVPDIEGCGPLMPVVFSTFTVTALGLMGVPPLAGFTSKWLLATSSVALGTPLGYLGGAALIASAILTALYLMQIVMLAFFPRQHRAISVRIPRQARRDPGVRMTIPLVVLALASVILGLMAQEVYLGISRLLFL</sequence>
<dbReference type="Pfam" id="PF00361">
    <property type="entry name" value="Proton_antipo_M"/>
    <property type="match status" value="1"/>
</dbReference>
<keyword evidence="4 7" id="KW-1133">Transmembrane helix</keyword>
<feature type="transmembrane region" description="Helical" evidence="7">
    <location>
        <begin position="269"/>
        <end position="287"/>
    </location>
</feature>
<evidence type="ECO:0000259" key="9">
    <source>
        <dbReference type="Pfam" id="PF00662"/>
    </source>
</evidence>
<evidence type="ECO:0000256" key="1">
    <source>
        <dbReference type="ARBA" id="ARBA00004127"/>
    </source>
</evidence>
<feature type="transmembrane region" description="Helical" evidence="7">
    <location>
        <begin position="67"/>
        <end position="94"/>
    </location>
</feature>
<dbReference type="GO" id="GO:0016020">
    <property type="term" value="C:membrane"/>
    <property type="evidence" value="ECO:0007669"/>
    <property type="project" value="UniProtKB-SubCell"/>
</dbReference>
<evidence type="ECO:0000256" key="6">
    <source>
        <dbReference type="RuleBase" id="RU000320"/>
    </source>
</evidence>
<keyword evidence="5 7" id="KW-0472">Membrane</keyword>